<dbReference type="Pfam" id="PF25137">
    <property type="entry name" value="ADH_Fe_C"/>
    <property type="match status" value="1"/>
</dbReference>
<name>A0A1H9RP30_9GAMM</name>
<dbReference type="PROSITE" id="PS00060">
    <property type="entry name" value="ADH_IRON_2"/>
    <property type="match status" value="1"/>
</dbReference>
<evidence type="ECO:0000256" key="2">
    <source>
        <dbReference type="ARBA" id="ARBA00007358"/>
    </source>
</evidence>
<dbReference type="Gene3D" id="1.20.1090.10">
    <property type="entry name" value="Dehydroquinate synthase-like - alpha domain"/>
    <property type="match status" value="1"/>
</dbReference>
<evidence type="ECO:0000313" key="8">
    <source>
        <dbReference type="Proteomes" id="UP000198505"/>
    </source>
</evidence>
<comment type="cofactor">
    <cofactor evidence="1">
        <name>Fe cation</name>
        <dbReference type="ChEBI" id="CHEBI:24875"/>
    </cofactor>
</comment>
<sequence>MPLNHFHTGRQTPIIAGPGSLEQLPELRRRLGASRYMIISDQGLAATGLVDALVDDLTADAEVDTFLAPTGEPSVATADEAAAAVRALPGRPLVIGLGGGTALDIAKLVAALAESQGDMENYLLARTPWAGRVPAVMVPTTSGTGSEVTRTSILTDVEGRKLWAWGDELLPDAVLLDPVLTRGLPAPLTATTGLDAFVHALEATTGQGRHTFIEAPALQAIRQVGQALPTAVTTPNDLVARQRMQEAACLAGQAIDNGGTGIAHNIGHALGSCFHLPHGVAVTLALEASLAWSVADNEACFAPAAHALKAGSKAQELPRLFRELADQTRFNQALAPFATLTLDTETLALTMQKEENAPMARNAARRPTGEDWQWLADATVTVFDRRVAELATQNREISA</sequence>
<dbReference type="GO" id="GO:0046872">
    <property type="term" value="F:metal ion binding"/>
    <property type="evidence" value="ECO:0007669"/>
    <property type="project" value="InterPro"/>
</dbReference>
<feature type="domain" description="Fe-containing alcohol dehydrogenase-like C-terminal" evidence="6">
    <location>
        <begin position="189"/>
        <end position="348"/>
    </location>
</feature>
<dbReference type="PANTHER" id="PTHR11496">
    <property type="entry name" value="ALCOHOL DEHYDROGENASE"/>
    <property type="match status" value="1"/>
</dbReference>
<comment type="similarity">
    <text evidence="2">Belongs to the iron-containing alcohol dehydrogenase family.</text>
</comment>
<evidence type="ECO:0000259" key="5">
    <source>
        <dbReference type="Pfam" id="PF00465"/>
    </source>
</evidence>
<feature type="domain" description="Alcohol dehydrogenase iron-type/glycerol dehydrogenase GldA" evidence="5">
    <location>
        <begin position="13"/>
        <end position="178"/>
    </location>
</feature>
<dbReference type="RefSeq" id="WP_092825868.1">
    <property type="nucleotide sequence ID" value="NZ_FOGS01000002.1"/>
</dbReference>
<dbReference type="GO" id="GO:0004022">
    <property type="term" value="F:alcohol dehydrogenase (NAD+) activity"/>
    <property type="evidence" value="ECO:0007669"/>
    <property type="project" value="TreeGrafter"/>
</dbReference>
<gene>
    <name evidence="7" type="ORF">SAMN04487958_102488</name>
</gene>
<dbReference type="Proteomes" id="UP000198505">
    <property type="component" value="Unassembled WGS sequence"/>
</dbReference>
<keyword evidence="3" id="KW-0560">Oxidoreductase</keyword>
<dbReference type="Gene3D" id="3.40.50.1970">
    <property type="match status" value="1"/>
</dbReference>
<evidence type="ECO:0000256" key="3">
    <source>
        <dbReference type="ARBA" id="ARBA00023002"/>
    </source>
</evidence>
<dbReference type="InterPro" id="IPR018211">
    <property type="entry name" value="ADH_Fe_CS"/>
</dbReference>
<dbReference type="SUPFAM" id="SSF56796">
    <property type="entry name" value="Dehydroquinate synthase-like"/>
    <property type="match status" value="1"/>
</dbReference>
<evidence type="ECO:0000256" key="4">
    <source>
        <dbReference type="ARBA" id="ARBA00023027"/>
    </source>
</evidence>
<dbReference type="InterPro" id="IPR056798">
    <property type="entry name" value="ADH_Fe_C"/>
</dbReference>
<evidence type="ECO:0000256" key="1">
    <source>
        <dbReference type="ARBA" id="ARBA00001962"/>
    </source>
</evidence>
<dbReference type="PANTHER" id="PTHR11496:SF102">
    <property type="entry name" value="ALCOHOL DEHYDROGENASE 4"/>
    <property type="match status" value="1"/>
</dbReference>
<reference evidence="8" key="1">
    <citation type="submission" date="2016-10" db="EMBL/GenBank/DDBJ databases">
        <authorList>
            <person name="Varghese N."/>
            <person name="Submissions S."/>
        </authorList>
    </citation>
    <scope>NUCLEOTIDE SEQUENCE [LARGE SCALE GENOMIC DNA]</scope>
    <source>
        <strain evidence="8">CGMCC 1.6495</strain>
    </source>
</reference>
<dbReference type="Pfam" id="PF00465">
    <property type="entry name" value="Fe-ADH"/>
    <property type="match status" value="1"/>
</dbReference>
<keyword evidence="8" id="KW-1185">Reference proteome</keyword>
<dbReference type="InterPro" id="IPR039697">
    <property type="entry name" value="Alcohol_dehydrogenase_Fe"/>
</dbReference>
<proteinExistence type="inferred from homology"/>
<dbReference type="EMBL" id="FOGS01000002">
    <property type="protein sequence ID" value="SER74225.1"/>
    <property type="molecule type" value="Genomic_DNA"/>
</dbReference>
<accession>A0A1H9RP30</accession>
<evidence type="ECO:0000259" key="6">
    <source>
        <dbReference type="Pfam" id="PF25137"/>
    </source>
</evidence>
<evidence type="ECO:0000313" key="7">
    <source>
        <dbReference type="EMBL" id="SER74225.1"/>
    </source>
</evidence>
<dbReference type="AlphaFoldDB" id="A0A1H9RP30"/>
<dbReference type="FunFam" id="3.40.50.1970:FF:000003">
    <property type="entry name" value="Alcohol dehydrogenase, iron-containing"/>
    <property type="match status" value="1"/>
</dbReference>
<organism evidence="7 8">
    <name type="scientific">Vreelandella subterranea</name>
    <dbReference type="NCBI Taxonomy" id="416874"/>
    <lineage>
        <taxon>Bacteria</taxon>
        <taxon>Pseudomonadati</taxon>
        <taxon>Pseudomonadota</taxon>
        <taxon>Gammaproteobacteria</taxon>
        <taxon>Oceanospirillales</taxon>
        <taxon>Halomonadaceae</taxon>
        <taxon>Vreelandella</taxon>
    </lineage>
</organism>
<protein>
    <submittedName>
        <fullName evidence="7">Alcohol dehydrogenase, class IV</fullName>
    </submittedName>
</protein>
<dbReference type="PROSITE" id="PS00913">
    <property type="entry name" value="ADH_IRON_1"/>
    <property type="match status" value="1"/>
</dbReference>
<keyword evidence="4" id="KW-0520">NAD</keyword>
<dbReference type="InterPro" id="IPR001670">
    <property type="entry name" value="ADH_Fe/GldA"/>
</dbReference>
<dbReference type="STRING" id="416874.SAMN04487958_102488"/>